<evidence type="ECO:0000256" key="1">
    <source>
        <dbReference type="SAM" id="MobiDB-lite"/>
    </source>
</evidence>
<proteinExistence type="predicted"/>
<dbReference type="OMA" id="ASIWEHE"/>
<keyword evidence="5" id="KW-1185">Reference proteome</keyword>
<evidence type="ECO:0000313" key="5">
    <source>
        <dbReference type="Proteomes" id="UP000014760"/>
    </source>
</evidence>
<gene>
    <name evidence="3" type="ORF">CAPTEDRAFT_183585</name>
</gene>
<dbReference type="EnsemblMetazoa" id="CapteT183585">
    <property type="protein sequence ID" value="CapteP183585"/>
    <property type="gene ID" value="CapteG183585"/>
</dbReference>
<evidence type="ECO:0000256" key="2">
    <source>
        <dbReference type="SAM" id="Phobius"/>
    </source>
</evidence>
<reference evidence="5" key="1">
    <citation type="submission" date="2012-12" db="EMBL/GenBank/DDBJ databases">
        <authorList>
            <person name="Hellsten U."/>
            <person name="Grimwood J."/>
            <person name="Chapman J.A."/>
            <person name="Shapiro H."/>
            <person name="Aerts A."/>
            <person name="Otillar R.P."/>
            <person name="Terry A.Y."/>
            <person name="Boore J.L."/>
            <person name="Simakov O."/>
            <person name="Marletaz F."/>
            <person name="Cho S.-J."/>
            <person name="Edsinger-Gonzales E."/>
            <person name="Havlak P."/>
            <person name="Kuo D.-H."/>
            <person name="Larsson T."/>
            <person name="Lv J."/>
            <person name="Arendt D."/>
            <person name="Savage R."/>
            <person name="Osoegawa K."/>
            <person name="de Jong P."/>
            <person name="Lindberg D.R."/>
            <person name="Seaver E.C."/>
            <person name="Weisblat D.A."/>
            <person name="Putnam N.H."/>
            <person name="Grigoriev I.V."/>
            <person name="Rokhsar D.S."/>
        </authorList>
    </citation>
    <scope>NUCLEOTIDE SEQUENCE</scope>
    <source>
        <strain evidence="5">I ESC-2004</strain>
    </source>
</reference>
<dbReference type="GO" id="GO:0007399">
    <property type="term" value="P:nervous system development"/>
    <property type="evidence" value="ECO:0007669"/>
    <property type="project" value="TreeGrafter"/>
</dbReference>
<accession>R7UUQ6</accession>
<feature type="transmembrane region" description="Helical" evidence="2">
    <location>
        <begin position="195"/>
        <end position="222"/>
    </location>
</feature>
<dbReference type="Pfam" id="PF14927">
    <property type="entry name" value="Neurensin"/>
    <property type="match status" value="1"/>
</dbReference>
<sequence>MAETAESKRLLSSGSNGGSSGYGAEEDTDGPPPPYEETAPPQEQSPPPPPGKGRPWWKPRRGDRKLQRNSSLDKVDEDLEKEKSEQRCTDYFGVRSYLHDFYDTHVYKDPAVYEEEDDFRYLLNPRLGRGRRCTSIWWKVFVWIGANFLIFGIIGVLVGYLVPQRPIFAGAYDNNLEILDNQAIAFNFNLDVCKLVGLILFCIGGLTLAAALLFPSFLYHYCEDDRKEDSIRIHVGEKDPLKSPVEMVVPTCSTVTEVQPVRKNLESVVTREGMVPLEE</sequence>
<dbReference type="GO" id="GO:0043025">
    <property type="term" value="C:neuronal cell body"/>
    <property type="evidence" value="ECO:0007669"/>
    <property type="project" value="TreeGrafter"/>
</dbReference>
<dbReference type="AlphaFoldDB" id="R7UUQ6"/>
<dbReference type="OrthoDB" id="5979667at2759"/>
<keyword evidence="2" id="KW-0472">Membrane</keyword>
<dbReference type="HOGENOM" id="CLU_998335_0_0_1"/>
<dbReference type="EMBL" id="KB297542">
    <property type="protein sequence ID" value="ELU10373.1"/>
    <property type="molecule type" value="Genomic_DNA"/>
</dbReference>
<organism evidence="3">
    <name type="scientific">Capitella teleta</name>
    <name type="common">Polychaete worm</name>
    <dbReference type="NCBI Taxonomy" id="283909"/>
    <lineage>
        <taxon>Eukaryota</taxon>
        <taxon>Metazoa</taxon>
        <taxon>Spiralia</taxon>
        <taxon>Lophotrochozoa</taxon>
        <taxon>Annelida</taxon>
        <taxon>Polychaeta</taxon>
        <taxon>Sedentaria</taxon>
        <taxon>Scolecida</taxon>
        <taxon>Capitellidae</taxon>
        <taxon>Capitella</taxon>
    </lineage>
</organism>
<evidence type="ECO:0000313" key="3">
    <source>
        <dbReference type="EMBL" id="ELU10373.1"/>
    </source>
</evidence>
<feature type="compositionally biased region" description="Pro residues" evidence="1">
    <location>
        <begin position="43"/>
        <end position="52"/>
    </location>
</feature>
<dbReference type="PANTHER" id="PTHR14796">
    <property type="entry name" value="NEURENSIN 1-RELATED"/>
    <property type="match status" value="1"/>
</dbReference>
<name>R7UUQ6_CAPTE</name>
<dbReference type="GO" id="GO:0043005">
    <property type="term" value="C:neuron projection"/>
    <property type="evidence" value="ECO:0007669"/>
    <property type="project" value="TreeGrafter"/>
</dbReference>
<dbReference type="STRING" id="283909.R7UUQ6"/>
<feature type="region of interest" description="Disordered" evidence="1">
    <location>
        <begin position="1"/>
        <end position="80"/>
    </location>
</feature>
<dbReference type="Proteomes" id="UP000014760">
    <property type="component" value="Unassembled WGS sequence"/>
</dbReference>
<reference evidence="3 5" key="2">
    <citation type="journal article" date="2013" name="Nature">
        <title>Insights into bilaterian evolution from three spiralian genomes.</title>
        <authorList>
            <person name="Simakov O."/>
            <person name="Marletaz F."/>
            <person name="Cho S.J."/>
            <person name="Edsinger-Gonzales E."/>
            <person name="Havlak P."/>
            <person name="Hellsten U."/>
            <person name="Kuo D.H."/>
            <person name="Larsson T."/>
            <person name="Lv J."/>
            <person name="Arendt D."/>
            <person name="Savage R."/>
            <person name="Osoegawa K."/>
            <person name="de Jong P."/>
            <person name="Grimwood J."/>
            <person name="Chapman J.A."/>
            <person name="Shapiro H."/>
            <person name="Aerts A."/>
            <person name="Otillar R.P."/>
            <person name="Terry A.Y."/>
            <person name="Boore J.L."/>
            <person name="Grigoriev I.V."/>
            <person name="Lindberg D.R."/>
            <person name="Seaver E.C."/>
            <person name="Weisblat D.A."/>
            <person name="Putnam N.H."/>
            <person name="Rokhsar D.S."/>
        </authorList>
    </citation>
    <scope>NUCLEOTIDE SEQUENCE</scope>
    <source>
        <strain evidence="3 5">I ESC-2004</strain>
    </source>
</reference>
<keyword evidence="2" id="KW-1133">Transmembrane helix</keyword>
<reference evidence="4" key="3">
    <citation type="submission" date="2015-06" db="UniProtKB">
        <authorList>
            <consortium name="EnsemblMetazoa"/>
        </authorList>
    </citation>
    <scope>IDENTIFICATION</scope>
</reference>
<dbReference type="InterPro" id="IPR024883">
    <property type="entry name" value="Neurensin"/>
</dbReference>
<feature type="transmembrane region" description="Helical" evidence="2">
    <location>
        <begin position="136"/>
        <end position="162"/>
    </location>
</feature>
<dbReference type="GO" id="GO:0030133">
    <property type="term" value="C:transport vesicle"/>
    <property type="evidence" value="ECO:0007669"/>
    <property type="project" value="InterPro"/>
</dbReference>
<evidence type="ECO:0000313" key="4">
    <source>
        <dbReference type="EnsemblMetazoa" id="CapteP183585"/>
    </source>
</evidence>
<keyword evidence="2" id="KW-0812">Transmembrane</keyword>
<protein>
    <submittedName>
        <fullName evidence="3 4">Uncharacterized protein</fullName>
    </submittedName>
</protein>
<dbReference type="EMBL" id="AMQN01020687">
    <property type="status" value="NOT_ANNOTATED_CDS"/>
    <property type="molecule type" value="Genomic_DNA"/>
</dbReference>
<dbReference type="PANTHER" id="PTHR14796:SF3">
    <property type="entry name" value="NEURENSIN 1-LIKE-RELATED"/>
    <property type="match status" value="1"/>
</dbReference>